<dbReference type="EMBL" id="AAZF01000005">
    <property type="protein sequence ID" value="EDJ92710.1"/>
    <property type="molecule type" value="Genomic_DNA"/>
</dbReference>
<organism evidence="1 2">
    <name type="scientific">Haemophilus influenzae (strain NTHi 3655)</name>
    <dbReference type="NCBI Taxonomy" id="375177"/>
    <lineage>
        <taxon>Bacteria</taxon>
        <taxon>Pseudomonadati</taxon>
        <taxon>Pseudomonadota</taxon>
        <taxon>Gammaproteobacteria</taxon>
        <taxon>Pasteurellales</taxon>
        <taxon>Pasteurellaceae</taxon>
        <taxon>Haemophilus</taxon>
    </lineage>
</organism>
<dbReference type="AlphaFoldDB" id="A0A0H3PCB0"/>
<gene>
    <name evidence="1" type="ORF">CGSHi3655_03556</name>
</gene>
<protein>
    <submittedName>
        <fullName evidence="1">Uncharacterized protein</fullName>
    </submittedName>
</protein>
<proteinExistence type="predicted"/>
<dbReference type="Proteomes" id="UP000003185">
    <property type="component" value="Unassembled WGS sequence"/>
</dbReference>
<comment type="caution">
    <text evidence="1">The sequence shown here is derived from an EMBL/GenBank/DDBJ whole genome shotgun (WGS) entry which is preliminary data.</text>
</comment>
<accession>A0A0H3PCB0</accession>
<reference evidence="1 2" key="1">
    <citation type="journal article" date="2007" name="Genome Biol.">
        <title>Characterization and modeling of the Haemophilus influenzae core and supragenomes based on the complete genomic sequences of Rd and 12 clinical nontypeable strains.</title>
        <authorList>
            <person name="Hogg J.S."/>
            <person name="Hu F.Z."/>
            <person name="Janto B."/>
            <person name="Boissy R."/>
            <person name="Hayes J."/>
            <person name="Keefe R."/>
            <person name="Post J.C."/>
            <person name="Ehrlich G.D."/>
        </authorList>
    </citation>
    <scope>NUCLEOTIDE SEQUENCE [LARGE SCALE GENOMIC DNA]</scope>
    <source>
        <strain evidence="2">NTHi 3655</strain>
    </source>
</reference>
<name>A0A0H3PCB0_HAEI3</name>
<sequence>MIVNWNAKATKFFFFGQIQITTKNLI</sequence>
<evidence type="ECO:0000313" key="2">
    <source>
        <dbReference type="Proteomes" id="UP000003185"/>
    </source>
</evidence>
<evidence type="ECO:0000313" key="1">
    <source>
        <dbReference type="EMBL" id="EDJ92710.1"/>
    </source>
</evidence>